<keyword evidence="4" id="KW-1185">Reference proteome</keyword>
<evidence type="ECO:0000313" key="3">
    <source>
        <dbReference type="EMBL" id="SDW24723.1"/>
    </source>
</evidence>
<keyword evidence="2" id="KW-0812">Transmembrane</keyword>
<organism evidence="3 4">
    <name type="scientific">Albimonas donghaensis</name>
    <dbReference type="NCBI Taxonomy" id="356660"/>
    <lineage>
        <taxon>Bacteria</taxon>
        <taxon>Pseudomonadati</taxon>
        <taxon>Pseudomonadota</taxon>
        <taxon>Alphaproteobacteria</taxon>
        <taxon>Rhodobacterales</taxon>
        <taxon>Paracoccaceae</taxon>
        <taxon>Albimonas</taxon>
    </lineage>
</organism>
<evidence type="ECO:0000256" key="1">
    <source>
        <dbReference type="SAM" id="MobiDB-lite"/>
    </source>
</evidence>
<feature type="transmembrane region" description="Helical" evidence="2">
    <location>
        <begin position="390"/>
        <end position="409"/>
    </location>
</feature>
<keyword evidence="2" id="KW-0472">Membrane</keyword>
<feature type="transmembrane region" description="Helical" evidence="2">
    <location>
        <begin position="138"/>
        <end position="156"/>
    </location>
</feature>
<name>A0A1H2RZ39_9RHOB</name>
<dbReference type="STRING" id="356660.SAMN05444336_101502"/>
<feature type="transmembrane region" description="Helical" evidence="2">
    <location>
        <begin position="162"/>
        <end position="181"/>
    </location>
</feature>
<protein>
    <recommendedName>
        <fullName evidence="5">Dolichyl-phosphate-mannose-protein mannosyltransferase</fullName>
    </recommendedName>
</protein>
<dbReference type="AlphaFoldDB" id="A0A1H2RZ39"/>
<feature type="transmembrane region" description="Helical" evidence="2">
    <location>
        <begin position="193"/>
        <end position="222"/>
    </location>
</feature>
<feature type="transmembrane region" description="Helical" evidence="2">
    <location>
        <begin position="228"/>
        <end position="249"/>
    </location>
</feature>
<feature type="transmembrane region" description="Helical" evidence="2">
    <location>
        <begin position="110"/>
        <end position="126"/>
    </location>
</feature>
<dbReference type="Proteomes" id="UP000199118">
    <property type="component" value="Unassembled WGS sequence"/>
</dbReference>
<evidence type="ECO:0000256" key="2">
    <source>
        <dbReference type="SAM" id="Phobius"/>
    </source>
</evidence>
<feature type="transmembrane region" description="Helical" evidence="2">
    <location>
        <begin position="415"/>
        <end position="433"/>
    </location>
</feature>
<evidence type="ECO:0008006" key="5">
    <source>
        <dbReference type="Google" id="ProtNLM"/>
    </source>
</evidence>
<accession>A0A1H2RZ39</accession>
<dbReference type="EMBL" id="FNMZ01000001">
    <property type="protein sequence ID" value="SDW24723.1"/>
    <property type="molecule type" value="Genomic_DNA"/>
</dbReference>
<feature type="region of interest" description="Disordered" evidence="1">
    <location>
        <begin position="1"/>
        <end position="21"/>
    </location>
</feature>
<keyword evidence="2" id="KW-1133">Transmembrane helix</keyword>
<proteinExistence type="predicted"/>
<sequence>MVGRPADGSGVESRPAEPPAGPGPFGRLDLPAFALLLALFAAERLAIHALGVSPDPTAIAGLWQHLPLSALREDYWGALGGLRSQPPLWNGVLGAAARVCGGDLFCVASGFQWSFMGLTLLSAVMVRAGLGLAGARPWLAWGAAYLLALGPSAAFFELFPLYAHLTMALAAGIGLALAALARDGARLWPLAALYALTAALCLTWSLFHPAFLPLAALCAWLAGARRVVTRPAGLALLVVFGLAAGAPAIRNQADYGLFAGGTWGGMNLAQTVRGLAREDRARCAFSTAIKEIDAIHPGIGHKALHLPEAAWRSRACLDASVAAIAEAPWSWLWGRAGAVEASHRLWPYEYAQYRPLGWERLPIPDAARAQDAGAWRQDMSAAVLGGWPTFAWYAAIALGAVGALASGRFGASHGLALALIVMIAAEEGMAHLFNGAEQARMRWTVEPLILMLAAMIVEACLGGRRDGRSS</sequence>
<gene>
    <name evidence="3" type="ORF">SAMN05444336_101502</name>
</gene>
<evidence type="ECO:0000313" key="4">
    <source>
        <dbReference type="Proteomes" id="UP000199118"/>
    </source>
</evidence>
<reference evidence="3 4" key="1">
    <citation type="submission" date="2016-10" db="EMBL/GenBank/DDBJ databases">
        <authorList>
            <person name="de Groot N.N."/>
        </authorList>
    </citation>
    <scope>NUCLEOTIDE SEQUENCE [LARGE SCALE GENOMIC DNA]</scope>
    <source>
        <strain evidence="3 4">DSM 17890</strain>
    </source>
</reference>